<organism evidence="1 2">
    <name type="scientific">Paenibacillus zeirhizosphaerae</name>
    <dbReference type="NCBI Taxonomy" id="2987519"/>
    <lineage>
        <taxon>Bacteria</taxon>
        <taxon>Bacillati</taxon>
        <taxon>Bacillota</taxon>
        <taxon>Bacilli</taxon>
        <taxon>Bacillales</taxon>
        <taxon>Paenibacillaceae</taxon>
        <taxon>Paenibacillus</taxon>
    </lineage>
</organism>
<proteinExistence type="predicted"/>
<sequence length="305" mass="35574">MSYEVKIDASPIYELLGSFMVYVTKKWVRDLDLGIAWIEQVDHKLSSEVKHAIDAARELPFNDYDVLYAWAFSRPGCNEIADFLTYLDSSNDQSLHEQIFHHLPFLTLEESVRIRRVYVPLLRAWDKEYFRQQEGELRAIAFEDAEEKKRLLGKMDPDALVEYATAGLVVPPLQDLDTVVLFPSVHNRPINTYCFYSRMLLIQYPVDIPEEDENEPPTILLRLTQAVADPQRLRLLRYFAGKPRSLSDMRRDLKQPDEELMSDLMILRVAGLLRIHIGRYGKEQFSIRPEGSSDLQMFLESYVRI</sequence>
<reference evidence="1 2" key="1">
    <citation type="submission" date="2022-10" db="EMBL/GenBank/DDBJ databases">
        <title>Paenibacillus description and whole genome data of maize root bacterial community.</title>
        <authorList>
            <person name="Marton D."/>
            <person name="Farkas M."/>
            <person name="Cserhati M."/>
        </authorList>
    </citation>
    <scope>NUCLEOTIDE SEQUENCE [LARGE SCALE GENOMIC DNA]</scope>
    <source>
        <strain evidence="1 2">P96</strain>
    </source>
</reference>
<gene>
    <name evidence="1" type="ORF">OIN60_18110</name>
</gene>
<dbReference type="EMBL" id="JAPCKK010000030">
    <property type="protein sequence ID" value="MDP4098650.1"/>
    <property type="molecule type" value="Genomic_DNA"/>
</dbReference>
<dbReference type="Gene3D" id="1.10.10.10">
    <property type="entry name" value="Winged helix-like DNA-binding domain superfamily/Winged helix DNA-binding domain"/>
    <property type="match status" value="1"/>
</dbReference>
<comment type="caution">
    <text evidence="1">The sequence shown here is derived from an EMBL/GenBank/DDBJ whole genome shotgun (WGS) entry which is preliminary data.</text>
</comment>
<dbReference type="Proteomes" id="UP001241848">
    <property type="component" value="Unassembled WGS sequence"/>
</dbReference>
<keyword evidence="2" id="KW-1185">Reference proteome</keyword>
<evidence type="ECO:0000313" key="1">
    <source>
        <dbReference type="EMBL" id="MDP4098650.1"/>
    </source>
</evidence>
<dbReference type="InterPro" id="IPR036388">
    <property type="entry name" value="WH-like_DNA-bd_sf"/>
</dbReference>
<protein>
    <submittedName>
        <fullName evidence="1">ArsR family transcriptional regulator</fullName>
    </submittedName>
</protein>
<dbReference type="RefSeq" id="WP_305756271.1">
    <property type="nucleotide sequence ID" value="NZ_JAPCKK010000030.1"/>
</dbReference>
<name>A0ABT9FVC2_9BACL</name>
<evidence type="ECO:0000313" key="2">
    <source>
        <dbReference type="Proteomes" id="UP001241848"/>
    </source>
</evidence>
<accession>A0ABT9FVC2</accession>